<evidence type="ECO:0000256" key="2">
    <source>
        <dbReference type="ARBA" id="ARBA00022452"/>
    </source>
</evidence>
<feature type="domain" description="POTRA" evidence="10">
    <location>
        <begin position="361"/>
        <end position="434"/>
    </location>
</feature>
<evidence type="ECO:0000259" key="10">
    <source>
        <dbReference type="PROSITE" id="PS51779"/>
    </source>
</evidence>
<dbReference type="Gene3D" id="2.40.160.50">
    <property type="entry name" value="membrane protein fhac: a member of the omp85/tpsb transporter family"/>
    <property type="match status" value="1"/>
</dbReference>
<evidence type="ECO:0000256" key="5">
    <source>
        <dbReference type="ARBA" id="ARBA00022737"/>
    </source>
</evidence>
<sequence precursor="true">MLPSRKGSVAKRLRFLTVMVLCFFSVSSFALPTSAEAQSYNFSTIDIDGNVRVDDSTILSVARIGTGQTVTAAQISAAYGNLTASGLFETVEMTPRGNRLEIRVEEFPVIGVVNFEGNRRIDDEILAEAVQVQAGRVLSPTQVEADARAIAEVYAQRGRTAAEVTPQILPRGNNRVDLAFVVREGDVVEIERISFVGNRAFSNYRLRNVLNTKQAGILRRLIQRDTFVAERIALDRQLLSDFYLARGYVDFEILSVTPELARERDRFFLTFNLREGNQFRFGDISVVSEVEGIDSADYEAEIRVNPGDIFAPTTLEMNIARIERLAESRGLRFIRADPRFTRNNRDGTIDVEFAIVRGERVFVERIDIQGNTTTRDDVIRRQFRVAEGDPLNPRKIREAAERIRALGYFAESSVEPRAGSAPDQAVVDVEVEETTTGSLGFSVSYGAEQGVGFGISFSERNFLGRGQQVAASFNTVKGSRDISVSFTEPALMGRDLSYSFDLGYRETSSFNANFDTREAFINNSIGFPVSEYGRLTLRQGLLAERLTGLEEFEADGVTRRDSVRLIDDQIGGTSITGTLGYTYAYDTRNRGVDPSRGWVFSLTQDIGVGNNQRRFLKSEARAGYEMAVLNENVTLKADGRLGVLHMASGRSRYRDRFQLASVMRGFAAGDSGPRDFASAADDVLGGTRYAVVSLEAQFPLGLPEEYGLSGGVFADVGSVWGVDGIDGRPPTAINTSDGTSDSADLHLRATLGVSLFWDSPLGPLRFDLSRPLKKQPYDESQNFDFSIVSTF</sequence>
<dbReference type="PROSITE" id="PS51779">
    <property type="entry name" value="POTRA"/>
    <property type="match status" value="3"/>
</dbReference>
<keyword evidence="6 8" id="KW-0472">Membrane</keyword>
<evidence type="ECO:0000313" key="11">
    <source>
        <dbReference type="EMBL" id="SUZ32235.1"/>
    </source>
</evidence>
<proteinExistence type="inferred from homology"/>
<keyword evidence="4 8" id="KW-0732">Signal</keyword>
<evidence type="ECO:0000256" key="6">
    <source>
        <dbReference type="ARBA" id="ARBA00023136"/>
    </source>
</evidence>
<dbReference type="PIRSF" id="PIRSF006076">
    <property type="entry name" value="OM_assembly_OMP85"/>
    <property type="match status" value="1"/>
</dbReference>
<dbReference type="Pfam" id="PF01103">
    <property type="entry name" value="Omp85"/>
    <property type="match status" value="1"/>
</dbReference>
<feature type="chain" id="PRO_5017491187" description="Outer membrane protein assembly factor BamA" evidence="8">
    <location>
        <begin position="31"/>
        <end position="791"/>
    </location>
</feature>
<evidence type="ECO:0000256" key="9">
    <source>
        <dbReference type="NCBIfam" id="TIGR03303"/>
    </source>
</evidence>
<comment type="subcellular location">
    <subcellularLocation>
        <location evidence="8">Cell outer membrane</location>
    </subcellularLocation>
    <subcellularLocation>
        <location evidence="1">Membrane</location>
    </subcellularLocation>
</comment>
<gene>
    <name evidence="8 11" type="primary">bamA</name>
    <name evidence="11" type="ORF">ROE7235_01990</name>
</gene>
<dbReference type="InterPro" id="IPR023707">
    <property type="entry name" value="OM_assembly_BamA"/>
</dbReference>
<dbReference type="GO" id="GO:0051205">
    <property type="term" value="P:protein insertion into membrane"/>
    <property type="evidence" value="ECO:0007669"/>
    <property type="project" value="UniProtKB-UniRule"/>
</dbReference>
<feature type="domain" description="POTRA" evidence="10">
    <location>
        <begin position="40"/>
        <end position="107"/>
    </location>
</feature>
<dbReference type="PANTHER" id="PTHR12815">
    <property type="entry name" value="SORTING AND ASSEMBLY MACHINERY SAMM50 PROTEIN FAMILY MEMBER"/>
    <property type="match status" value="1"/>
</dbReference>
<dbReference type="InterPro" id="IPR039910">
    <property type="entry name" value="D15-like"/>
</dbReference>
<accession>A0A3B0M8E7</accession>
<dbReference type="Gene3D" id="3.10.20.310">
    <property type="entry name" value="membrane protein fhac"/>
    <property type="match status" value="5"/>
</dbReference>
<evidence type="ECO:0000256" key="1">
    <source>
        <dbReference type="ARBA" id="ARBA00004370"/>
    </source>
</evidence>
<keyword evidence="7 8" id="KW-0998">Cell outer membrane</keyword>
<keyword evidence="3 8" id="KW-0812">Transmembrane</keyword>
<dbReference type="HAMAP" id="MF_01430">
    <property type="entry name" value="OM_assembly_BamA"/>
    <property type="match status" value="1"/>
</dbReference>
<dbReference type="EMBL" id="UIHC01000017">
    <property type="protein sequence ID" value="SUZ32235.1"/>
    <property type="molecule type" value="Genomic_DNA"/>
</dbReference>
<feature type="domain" description="POTRA" evidence="10">
    <location>
        <begin position="108"/>
        <end position="185"/>
    </location>
</feature>
<evidence type="ECO:0000256" key="3">
    <source>
        <dbReference type="ARBA" id="ARBA00022692"/>
    </source>
</evidence>
<evidence type="ECO:0000313" key="12">
    <source>
        <dbReference type="Proteomes" id="UP000272908"/>
    </source>
</evidence>
<dbReference type="Pfam" id="PF07244">
    <property type="entry name" value="POTRA"/>
    <property type="match status" value="3"/>
</dbReference>
<reference evidence="12" key="1">
    <citation type="submission" date="2018-08" db="EMBL/GenBank/DDBJ databases">
        <authorList>
            <person name="Rodrigo-Torres L."/>
            <person name="Arahal R. D."/>
            <person name="Lucena T."/>
        </authorList>
    </citation>
    <scope>NUCLEOTIDE SEQUENCE [LARGE SCALE GENOMIC DNA]</scope>
    <source>
        <strain evidence="12">CECT 7235</strain>
    </source>
</reference>
<evidence type="ECO:0000256" key="7">
    <source>
        <dbReference type="ARBA" id="ARBA00023237"/>
    </source>
</evidence>
<keyword evidence="12" id="KW-1185">Reference proteome</keyword>
<dbReference type="GO" id="GO:0043165">
    <property type="term" value="P:Gram-negative-bacterium-type cell outer membrane assembly"/>
    <property type="evidence" value="ECO:0007669"/>
    <property type="project" value="UniProtKB-UniRule"/>
</dbReference>
<dbReference type="GO" id="GO:0009279">
    <property type="term" value="C:cell outer membrane"/>
    <property type="evidence" value="ECO:0007669"/>
    <property type="project" value="UniProtKB-SubCell"/>
</dbReference>
<dbReference type="InterPro" id="IPR010827">
    <property type="entry name" value="BamA/TamA_POTRA"/>
</dbReference>
<organism evidence="11 12">
    <name type="scientific">Roseinatronobacter ekhonensis</name>
    <dbReference type="NCBI Taxonomy" id="254356"/>
    <lineage>
        <taxon>Bacteria</taxon>
        <taxon>Pseudomonadati</taxon>
        <taxon>Pseudomonadota</taxon>
        <taxon>Alphaproteobacteria</taxon>
        <taxon>Rhodobacterales</taxon>
        <taxon>Paracoccaceae</taxon>
        <taxon>Roseinatronobacter</taxon>
    </lineage>
</organism>
<comment type="similarity">
    <text evidence="8">Belongs to the BamA family.</text>
</comment>
<protein>
    <recommendedName>
        <fullName evidence="8 9">Outer membrane protein assembly factor BamA</fullName>
    </recommendedName>
</protein>
<dbReference type="AlphaFoldDB" id="A0A3B0M8E7"/>
<comment type="function">
    <text evidence="8">Part of the outer membrane protein assembly complex, which is involved in assembly and insertion of beta-barrel proteins into the outer membrane.</text>
</comment>
<dbReference type="Proteomes" id="UP000272908">
    <property type="component" value="Unassembled WGS sequence"/>
</dbReference>
<evidence type="ECO:0000256" key="4">
    <source>
        <dbReference type="ARBA" id="ARBA00022729"/>
    </source>
</evidence>
<dbReference type="NCBIfam" id="TIGR03303">
    <property type="entry name" value="OM_YaeT"/>
    <property type="match status" value="1"/>
</dbReference>
<comment type="subunit">
    <text evidence="8">Part of the Bam complex.</text>
</comment>
<dbReference type="InterPro" id="IPR034746">
    <property type="entry name" value="POTRA"/>
</dbReference>
<feature type="signal peptide" evidence="8">
    <location>
        <begin position="1"/>
        <end position="30"/>
    </location>
</feature>
<evidence type="ECO:0000256" key="8">
    <source>
        <dbReference type="HAMAP-Rule" id="MF_01430"/>
    </source>
</evidence>
<keyword evidence="5 8" id="KW-0677">Repeat</keyword>
<dbReference type="PANTHER" id="PTHR12815:SF23">
    <property type="entry name" value="OUTER MEMBRANE PROTEIN ASSEMBLY FACTOR BAMA"/>
    <property type="match status" value="1"/>
</dbReference>
<dbReference type="InterPro" id="IPR000184">
    <property type="entry name" value="Bac_surfAg_D15"/>
</dbReference>
<keyword evidence="2 8" id="KW-1134">Transmembrane beta strand</keyword>
<name>A0A3B0M8E7_9RHOB</name>